<accession>A0A840N311</accession>
<dbReference type="AlphaFoldDB" id="A0A840N311"/>
<proteinExistence type="predicted"/>
<evidence type="ECO:0000313" key="2">
    <source>
        <dbReference type="Proteomes" id="UP000521227"/>
    </source>
</evidence>
<protein>
    <submittedName>
        <fullName evidence="1">Uncharacterized protein</fullName>
    </submittedName>
</protein>
<dbReference type="EMBL" id="JACHIJ010000004">
    <property type="protein sequence ID" value="MBB5053004.1"/>
    <property type="molecule type" value="Genomic_DNA"/>
</dbReference>
<sequence>MAGFIPAIHVFTACFKKDVEARHKAGHDDEVGFGVPRTLLCGREEAVALT</sequence>
<reference evidence="1 2" key="1">
    <citation type="submission" date="2020-08" db="EMBL/GenBank/DDBJ databases">
        <title>Genomic Encyclopedia of Type Strains, Phase IV (KMG-IV): sequencing the most valuable type-strain genomes for metagenomic binning, comparative biology and taxonomic classification.</title>
        <authorList>
            <person name="Goeker M."/>
        </authorList>
    </citation>
    <scope>NUCLEOTIDE SEQUENCE [LARGE SCALE GENOMIC DNA]</scope>
    <source>
        <strain evidence="1 2">DSM 17498</strain>
    </source>
</reference>
<dbReference type="Proteomes" id="UP000521227">
    <property type="component" value="Unassembled WGS sequence"/>
</dbReference>
<gene>
    <name evidence="1" type="ORF">HNQ36_002995</name>
</gene>
<comment type="caution">
    <text evidence="1">The sequence shown here is derived from an EMBL/GenBank/DDBJ whole genome shotgun (WGS) entry which is preliminary data.</text>
</comment>
<evidence type="ECO:0000313" key="1">
    <source>
        <dbReference type="EMBL" id="MBB5053004.1"/>
    </source>
</evidence>
<organism evidence="1 2">
    <name type="scientific">Afipia massiliensis</name>
    <dbReference type="NCBI Taxonomy" id="211460"/>
    <lineage>
        <taxon>Bacteria</taxon>
        <taxon>Pseudomonadati</taxon>
        <taxon>Pseudomonadota</taxon>
        <taxon>Alphaproteobacteria</taxon>
        <taxon>Hyphomicrobiales</taxon>
        <taxon>Nitrobacteraceae</taxon>
        <taxon>Afipia</taxon>
    </lineage>
</organism>
<name>A0A840N311_9BRAD</name>